<feature type="region of interest" description="Disordered" evidence="2">
    <location>
        <begin position="1620"/>
        <end position="1639"/>
    </location>
</feature>
<feature type="region of interest" description="Disordered" evidence="2">
    <location>
        <begin position="492"/>
        <end position="539"/>
    </location>
</feature>
<feature type="compositionally biased region" description="Polar residues" evidence="2">
    <location>
        <begin position="39"/>
        <end position="52"/>
    </location>
</feature>
<evidence type="ECO:0000313" key="3">
    <source>
        <dbReference type="EMBL" id="KAA0165761.1"/>
    </source>
</evidence>
<feature type="compositionally biased region" description="Basic and acidic residues" evidence="2">
    <location>
        <begin position="3184"/>
        <end position="3203"/>
    </location>
</feature>
<protein>
    <submittedName>
        <fullName evidence="3">Uncharacterized protein</fullName>
    </submittedName>
</protein>
<feature type="compositionally biased region" description="Gly residues" evidence="2">
    <location>
        <begin position="609"/>
        <end position="632"/>
    </location>
</feature>
<feature type="region of interest" description="Disordered" evidence="2">
    <location>
        <begin position="1428"/>
        <end position="1458"/>
    </location>
</feature>
<keyword evidence="1" id="KW-0175">Coiled coil</keyword>
<feature type="region of interest" description="Disordered" evidence="2">
    <location>
        <begin position="1199"/>
        <end position="1224"/>
    </location>
</feature>
<gene>
    <name evidence="3" type="ORF">FNF31_01738</name>
</gene>
<feature type="compositionally biased region" description="Gly residues" evidence="2">
    <location>
        <begin position="1906"/>
        <end position="1926"/>
    </location>
</feature>
<feature type="region of interest" description="Disordered" evidence="2">
    <location>
        <begin position="749"/>
        <end position="799"/>
    </location>
</feature>
<feature type="region of interest" description="Disordered" evidence="2">
    <location>
        <begin position="1709"/>
        <end position="1760"/>
    </location>
</feature>
<comment type="caution">
    <text evidence="3">The sequence shown here is derived from an EMBL/GenBank/DDBJ whole genome shotgun (WGS) entry which is preliminary data.</text>
</comment>
<feature type="compositionally biased region" description="Low complexity" evidence="2">
    <location>
        <begin position="510"/>
        <end position="529"/>
    </location>
</feature>
<feature type="region of interest" description="Disordered" evidence="2">
    <location>
        <begin position="2882"/>
        <end position="2913"/>
    </location>
</feature>
<feature type="region of interest" description="Disordered" evidence="2">
    <location>
        <begin position="2538"/>
        <end position="2631"/>
    </location>
</feature>
<feature type="region of interest" description="Disordered" evidence="2">
    <location>
        <begin position="2335"/>
        <end position="2382"/>
    </location>
</feature>
<feature type="region of interest" description="Disordered" evidence="2">
    <location>
        <begin position="1977"/>
        <end position="2043"/>
    </location>
</feature>
<accession>A0A5A8DPD9</accession>
<feature type="region of interest" description="Disordered" evidence="2">
    <location>
        <begin position="2064"/>
        <end position="2098"/>
    </location>
</feature>
<dbReference type="Proteomes" id="UP000325113">
    <property type="component" value="Unassembled WGS sequence"/>
</dbReference>
<feature type="region of interest" description="Disordered" evidence="2">
    <location>
        <begin position="1529"/>
        <end position="1586"/>
    </location>
</feature>
<feature type="region of interest" description="Disordered" evidence="2">
    <location>
        <begin position="1834"/>
        <end position="1853"/>
    </location>
</feature>
<feature type="compositionally biased region" description="Polar residues" evidence="2">
    <location>
        <begin position="348"/>
        <end position="358"/>
    </location>
</feature>
<evidence type="ECO:0000313" key="4">
    <source>
        <dbReference type="Proteomes" id="UP000325113"/>
    </source>
</evidence>
<proteinExistence type="predicted"/>
<feature type="compositionally biased region" description="Low complexity" evidence="2">
    <location>
        <begin position="2615"/>
        <end position="2625"/>
    </location>
</feature>
<feature type="compositionally biased region" description="Gly residues" evidence="2">
    <location>
        <begin position="1735"/>
        <end position="1754"/>
    </location>
</feature>
<feature type="compositionally biased region" description="Acidic residues" evidence="2">
    <location>
        <begin position="638"/>
        <end position="673"/>
    </location>
</feature>
<reference evidence="3 4" key="1">
    <citation type="submission" date="2019-07" db="EMBL/GenBank/DDBJ databases">
        <title>Genomes of Cafeteria roenbergensis.</title>
        <authorList>
            <person name="Fischer M.G."/>
            <person name="Hackl T."/>
            <person name="Roman M."/>
        </authorList>
    </citation>
    <scope>NUCLEOTIDE SEQUENCE [LARGE SCALE GENOMIC DNA]</scope>
    <source>
        <strain evidence="3 4">Cflag</strain>
    </source>
</reference>
<feature type="region of interest" description="Disordered" evidence="2">
    <location>
        <begin position="576"/>
        <end position="673"/>
    </location>
</feature>
<feature type="region of interest" description="Disordered" evidence="2">
    <location>
        <begin position="1027"/>
        <end position="1106"/>
    </location>
</feature>
<feature type="compositionally biased region" description="Low complexity" evidence="2">
    <location>
        <begin position="2080"/>
        <end position="2089"/>
    </location>
</feature>
<feature type="region of interest" description="Disordered" evidence="2">
    <location>
        <begin position="1884"/>
        <end position="1943"/>
    </location>
</feature>
<feature type="compositionally biased region" description="Acidic residues" evidence="2">
    <location>
        <begin position="1318"/>
        <end position="1330"/>
    </location>
</feature>
<feature type="compositionally biased region" description="Gly residues" evidence="2">
    <location>
        <begin position="2575"/>
        <end position="2587"/>
    </location>
</feature>
<feature type="compositionally biased region" description="Low complexity" evidence="2">
    <location>
        <begin position="781"/>
        <end position="794"/>
    </location>
</feature>
<feature type="compositionally biased region" description="Gly residues" evidence="2">
    <location>
        <begin position="2017"/>
        <end position="2026"/>
    </location>
</feature>
<dbReference type="EMBL" id="VLTM01000011">
    <property type="protein sequence ID" value="KAA0165761.1"/>
    <property type="molecule type" value="Genomic_DNA"/>
</dbReference>
<feature type="coiled-coil region" evidence="1">
    <location>
        <begin position="3057"/>
        <end position="3091"/>
    </location>
</feature>
<name>A0A5A8DPD9_CAFRO</name>
<feature type="compositionally biased region" description="Gly residues" evidence="2">
    <location>
        <begin position="377"/>
        <end position="393"/>
    </location>
</feature>
<feature type="region of interest" description="Disordered" evidence="2">
    <location>
        <begin position="419"/>
        <end position="448"/>
    </location>
</feature>
<feature type="region of interest" description="Disordered" evidence="2">
    <location>
        <begin position="2514"/>
        <end position="2533"/>
    </location>
</feature>
<feature type="compositionally biased region" description="Low complexity" evidence="2">
    <location>
        <begin position="1095"/>
        <end position="1106"/>
    </location>
</feature>
<evidence type="ECO:0000256" key="1">
    <source>
        <dbReference type="SAM" id="Coils"/>
    </source>
</evidence>
<feature type="compositionally biased region" description="Gly residues" evidence="2">
    <location>
        <begin position="2348"/>
        <end position="2368"/>
    </location>
</feature>
<feature type="region of interest" description="Disordered" evidence="2">
    <location>
        <begin position="3156"/>
        <end position="3257"/>
    </location>
</feature>
<feature type="region of interest" description="Disordered" evidence="2">
    <location>
        <begin position="1"/>
        <end position="54"/>
    </location>
</feature>
<organism evidence="3 4">
    <name type="scientific">Cafeteria roenbergensis</name>
    <name type="common">Marine flagellate</name>
    <dbReference type="NCBI Taxonomy" id="33653"/>
    <lineage>
        <taxon>Eukaryota</taxon>
        <taxon>Sar</taxon>
        <taxon>Stramenopiles</taxon>
        <taxon>Bigyra</taxon>
        <taxon>Opalozoa</taxon>
        <taxon>Bicosoecida</taxon>
        <taxon>Cafeteriaceae</taxon>
        <taxon>Cafeteria</taxon>
    </lineage>
</organism>
<feature type="compositionally biased region" description="Basic and acidic residues" evidence="2">
    <location>
        <begin position="2514"/>
        <end position="2530"/>
    </location>
</feature>
<feature type="region of interest" description="Disordered" evidence="2">
    <location>
        <begin position="1243"/>
        <end position="1330"/>
    </location>
</feature>
<feature type="compositionally biased region" description="Gly residues" evidence="2">
    <location>
        <begin position="2539"/>
        <end position="2556"/>
    </location>
</feature>
<feature type="compositionally biased region" description="Gly residues" evidence="2">
    <location>
        <begin position="1250"/>
        <end position="1269"/>
    </location>
</feature>
<feature type="compositionally biased region" description="Basic and acidic residues" evidence="2">
    <location>
        <begin position="3156"/>
        <end position="3174"/>
    </location>
</feature>
<feature type="region of interest" description="Disordered" evidence="2">
    <location>
        <begin position="237"/>
        <end position="277"/>
    </location>
</feature>
<feature type="region of interest" description="Disordered" evidence="2">
    <location>
        <begin position="345"/>
        <end position="393"/>
    </location>
</feature>
<feature type="region of interest" description="Disordered" evidence="2">
    <location>
        <begin position="2187"/>
        <end position="2213"/>
    </location>
</feature>
<evidence type="ECO:0000256" key="2">
    <source>
        <dbReference type="SAM" id="MobiDB-lite"/>
    </source>
</evidence>
<sequence length="3257" mass="327216">MSRWQASASHVRAGTAGSALSVRSGGEHSGRHSSSRRGNTSVRSESGASLSSELVPRGSIAAPEVSALLVSLGQAAARGSGLQLPRLAAGTGAHAGAGADGGRAAELPAEITALDGEGAQMQTFGSLAVSLTSLSAGLTRKVSAWQLFGPGAEGALREAIVAEAIAAKGTHAAAAAQAGPGTAAAVAGVGVGTKGTSAAERLGLRLHQPAMWRGLEAEANAASVAGLLDSPAVARRTATAGEGPDAARAGGRSALSNASPVPGARGPRGAVGSLGSPTFGRPIEVGSAGRHGKGFGQSAWALRSSLAAGAAASPARLALLVTDAPSAAPGAADFARRFDGFVSGGNAGTPSQRASPMFSTPVRGPGSFGMQSPTPGPGGSGGKGDGSGGPRGGWYGFGGSIPAFASPLSTLSDADGKYDRGLGPLGSGGRRAARRRRAEGEQAGSLRGQFASRHQTQALAGHQAAPGLHGVPGVFRPLRSQVADSLHRAALQQPPPRISAPTGSATVQPGAAGHASATTSGAPAASAGQTAGGGGDAAHLAGGDHEDWLMTSSSILLFPGLELHAGRVRGLGNLLARPGGQPATQSKLHGDARAPVLRPNRSRRAGPGAQRGGRASGPSGTGARGGGRGGYPGKYADQGDDDFDESDGEGDDVNASDDYEDDDDDDDDDDEDEMGEARGVLAAVLASAPQLHMDATVINHLAGLQAAVQAAGGIRISSSPGPGAVAGRRGLSGRAGTLFSGTSAARDEAASAATGGGGVSNASGQRSDTGTPAEDIASQPADGAGAAAPALGHGSEADDAASRGVRVAGAAEVLGDGASGLEGLGLTSAPAASRDGGDRAGAAAGAEDAAKAAAARRDAIAKAIPPVTLLLHLNTGACTLWPAVSNEAVLPWQATVAAVLASMQDGRGGRVVHFLGGAARGGANGGDGQLPLRWGAAQDDEGGAQGAARRLFSSPRAAASPLASDALASPGAWPAGFGRAASASDAGQEPAESVRHATSLFSLSLPRVGGVATVNGGCSRTLETLGAASDVPQRSEEELSALELAEARPGQQSGAASPRRGNERGAQPPSSQDIDELVDAQPVAEWGGSDGGSSAGSARRGSSAAAAPRPWIALGVDVTLFPLRLSPQAAVFASQLAEELDKVTHAGVAALHRNREWMVADSAALGAGLLTLDGQRAAAEAGAAAEAAGGLLAVGGEAPFRGRGGSDSEDDDSEGGGIDNLMRSGFVPDANARRMAARLAQSQPLTPAGAGAGPGEGGASRGAAGGGDAARGSRPRGHSRDSGGLGDGAADLGRGAFGVGARHGARGRPGEGFGAGYDDNDDDEYDGEGDADFGDDAFDDADAEALEPQQLLPIEEWIAGAGAFGADVGTVISSLLPPAPGGMSVDFLDVDLHATVRSVSVALFDEAAAGVGARLGAAASALAASASRAAEREGPWSPTGPGGWSGLGEAEQPAGGLHDRSAPARVLVTCEPLVPLARVSAEFSRPMRLAARWRPGGDSLSIRQLAVASGVQLAEPRAGARLVRAGSRWGGAPPLTRAGSWTSPRDSSPWMRRVDSAGKYGRAGAGSGEEHSSAGPVAPRPPSSDAGAAALVAVQEARSLRATEAAMAVARVRSAAAAARRRQQRGAAPLHGAGGRGMDAASLAEEDALVESTMASSETAEWEATVPVWELAVEVPSLSLGFLCDEEAQGDDAEGGRPDEGDVFAALEAASASRGADRSGRGGPADGRAKARAGAGPGGAAHGAPGAGRPGLGGRASSSGADKAAGLGWTVSGGPRVDEEAASEIAGIVLTQARVLLRRRLPLSAVLERADVTGAPAGVIQSILDASSSHRESAAAAAASSGHDEDDHAAGASKSAAVAAPVAAALMDARASVGRISITADLGELHGGGGEAMDGNLTGADRRRPGGAGGAGAAGGSGAGEPGSGGSSVAAGHSGRREGRRGRATGLETALTFRYGWAVSVLDAAEAVRRTLALAEKTSASTGADDSALGIDASGLPEDAGATDDAAEAAAEAEAGRYGGAAGWTGAGVRPQPDQAPAGHMHRQASLGAELGAVSVDEGETDVISQANSRGAARKQGLPRGMARSEAGASGAGGRRAGAASSASLSAIAVERRRVRFRLGGVGVSIAAGPLAPGAELSVALESLDAAADDTAPVQPGRPRVDPATLGVSVGPLTVRSTGALDMALSAGSRAVSGQRGPRGGGQRKWTDGAAAAQSAGGSVPSLTFSLFVAYGTPLWSPKPALQAWTATLGPVSATAVNRPRGSPDTDALWLSMPPPQQQQQQQLRFAARLRCVERLLPPRTGVPLVALEESARAAAAAAEAAAAAPGWYNRRQRRLQRAAGAGRRAAGDGGGGAAGSSSVGDGGGGHGAAASSTSGGGVGGSSVARGDASLFGDWDARRDEEAAIDAAADEDGGFDWVDDDDDRRALRVQQAAVAAHHARFEAQQVCAQARADALVDSAVTLEVPGIALHADDIVAPAHVVSTAIAAFAVADSRARDAVREAARRIREEQALRAAKERKAEERARVEADRRAKRAARAAGGGAALGGSAAAGGPGAAAGPTRQAGVADLTRASPGGAGGGSGRAGHGGQDDTAGPRPSRWVEPGLGRRQRPGRSALASEAAFAPAGESKDRFGPLPMHLSAATTQHGYTDVPGTITLHLGACEADVFVTPAQSARLEARSLRLTLWQGSGSHGGRGWAPWDHPGVADDGAFVLPRAELVRGRDGEALPPLGPDSSLVVRRELAASLLMIRMSTQHWRVDPAAPATQEEQRRAAQPRMALVRSALGMGGQLPRVQLIPPGAGSGPGRSPPAVSLRLSTVQRALTPTVLSPHVVYAFKSDFGAEVGTAQPRVLISFLFDPAHSESPGVVVAFRERLERAMAAASSAYGPEGGATPQRASGAADAPAAPPSAPGGDSLVLTRDEAATFAFSPSFSWVSGELHQLRLALDNIVRTSAGSSERMLQLKRAVDALDREVPVALFHAVAAPLAGALSGARGTLRLVDDAAGVAAAAAAARQRATLLQHATEAAIAEGASFLDSLAEHVAERQEAVRAEEDARLRAEAQAAADALAERRRHEQAELALAEERAREEEEAAMQEARWREQAAWEAERSAWAQRQQAQHYHGRADERHVDPRLRYARQRERRDEFLEERWVDGEADWDRSPADDGRFDRPRALGREFSALPPELEQRFGLRREGREGQPDRPRQSRRHARARGHDPPSGWGGEPGAPAGRRRQRDAVSTASDPRASAFDDDLFSKYA</sequence>